<dbReference type="Gene3D" id="2.40.30.10">
    <property type="entry name" value="Translation factors"/>
    <property type="match status" value="1"/>
</dbReference>
<evidence type="ECO:0000256" key="1">
    <source>
        <dbReference type="ARBA" id="ARBA00003986"/>
    </source>
</evidence>
<dbReference type="GO" id="GO:0005524">
    <property type="term" value="F:ATP binding"/>
    <property type="evidence" value="ECO:0007669"/>
    <property type="project" value="UniProtKB-KW"/>
</dbReference>
<keyword evidence="8" id="KW-0067">ATP-binding</keyword>
<feature type="domain" description="tRNA-specific 2-thiouridylase MnmA-like central" evidence="13">
    <location>
        <begin position="254"/>
        <end position="320"/>
    </location>
</feature>
<dbReference type="PANTHER" id="PTHR11933:SF5">
    <property type="entry name" value="MITOCHONDRIAL TRNA-SPECIFIC 2-THIOURIDYLASE 1"/>
    <property type="match status" value="1"/>
</dbReference>
<reference evidence="14" key="1">
    <citation type="submission" date="2022-03" db="EMBL/GenBank/DDBJ databases">
        <authorList>
            <person name="Legras J.-L."/>
            <person name="Devillers H."/>
            <person name="Grondin C."/>
        </authorList>
    </citation>
    <scope>NUCLEOTIDE SEQUENCE</scope>
    <source>
        <strain evidence="14">CLIB 1423</strain>
    </source>
</reference>
<dbReference type="InterPro" id="IPR014729">
    <property type="entry name" value="Rossmann-like_a/b/a_fold"/>
</dbReference>
<dbReference type="FunFam" id="3.40.50.620:FF:000115">
    <property type="entry name" value="tRNA-specific 2-thiouridylase MnmA"/>
    <property type="match status" value="1"/>
</dbReference>
<dbReference type="Pfam" id="PF20258">
    <property type="entry name" value="tRNA_Me_trans_C"/>
    <property type="match status" value="1"/>
</dbReference>
<organism evidence="14 15">
    <name type="scientific">[Candida] railenensis</name>
    <dbReference type="NCBI Taxonomy" id="45579"/>
    <lineage>
        <taxon>Eukaryota</taxon>
        <taxon>Fungi</taxon>
        <taxon>Dikarya</taxon>
        <taxon>Ascomycota</taxon>
        <taxon>Saccharomycotina</taxon>
        <taxon>Pichiomycetes</taxon>
        <taxon>Debaryomycetaceae</taxon>
        <taxon>Kurtzmaniella</taxon>
    </lineage>
</organism>
<dbReference type="Proteomes" id="UP000837801">
    <property type="component" value="Unassembled WGS sequence"/>
</dbReference>
<dbReference type="InterPro" id="IPR023382">
    <property type="entry name" value="MnmA-like_central_sf"/>
</dbReference>
<proteinExistence type="inferred from homology"/>
<dbReference type="Gene3D" id="3.40.50.620">
    <property type="entry name" value="HUPs"/>
    <property type="match status" value="1"/>
</dbReference>
<feature type="domain" description="tRNA-specific 2-thiouridylase MnmA-like C-terminal" evidence="12">
    <location>
        <begin position="331"/>
        <end position="410"/>
    </location>
</feature>
<dbReference type="NCBIfam" id="TIGR00420">
    <property type="entry name" value="trmU"/>
    <property type="match status" value="1"/>
</dbReference>
<dbReference type="FunFam" id="2.30.30.280:FF:000001">
    <property type="entry name" value="tRNA-specific 2-thiouridylase MnmA"/>
    <property type="match status" value="1"/>
</dbReference>
<name>A0A9P0W1E8_9ASCO</name>
<comment type="function">
    <text evidence="1">Catalyzes the 2-thiolation of uridine at the wobble position (U34) of mitochondrial tRNA(Lys), tRNA(Glu) and tRNA(Gln). Required for the formation of 5-taurinomethyl-2-thiouridine (tm5s2U) of mitochondrial tRNA(Lys), tRNA(Glu), and tRNA(Gln) at the wobble position. ATP is required to activate the C2 atom of the wobble base.</text>
</comment>
<dbReference type="InterPro" id="IPR046885">
    <property type="entry name" value="MnmA-like_C"/>
</dbReference>
<dbReference type="GO" id="GO:0002143">
    <property type="term" value="P:tRNA wobble position uridine thiolation"/>
    <property type="evidence" value="ECO:0007669"/>
    <property type="project" value="TreeGrafter"/>
</dbReference>
<evidence type="ECO:0000313" key="14">
    <source>
        <dbReference type="EMBL" id="CAH2355568.1"/>
    </source>
</evidence>
<accession>A0A9P0W1E8</accession>
<dbReference type="AlphaFoldDB" id="A0A9P0W1E8"/>
<keyword evidence="9" id="KW-0694">RNA-binding</keyword>
<gene>
    <name evidence="14" type="ORF">CLIB1423_28S01222</name>
</gene>
<evidence type="ECO:0000256" key="3">
    <source>
        <dbReference type="ARBA" id="ARBA00011953"/>
    </source>
</evidence>
<comment type="catalytic activity">
    <reaction evidence="11">
        <text>5-taurinomethyluridine(34) in tRNA + S-sulfanyl-L-cysteinyl-[protein] + AH2 + ATP = 5-taurinomethyl-2-thiouridine(34) in tRNA + L-cysteinyl-[protein] + A + AMP + diphosphate + H(+)</text>
        <dbReference type="Rhea" id="RHEA:47040"/>
        <dbReference type="Rhea" id="RHEA-COMP:10131"/>
        <dbReference type="Rhea" id="RHEA-COMP:11726"/>
        <dbReference type="Rhea" id="RHEA-COMP:11732"/>
        <dbReference type="Rhea" id="RHEA-COMP:11733"/>
        <dbReference type="ChEBI" id="CHEBI:13193"/>
        <dbReference type="ChEBI" id="CHEBI:15378"/>
        <dbReference type="ChEBI" id="CHEBI:17499"/>
        <dbReference type="ChEBI" id="CHEBI:29950"/>
        <dbReference type="ChEBI" id="CHEBI:30616"/>
        <dbReference type="ChEBI" id="CHEBI:33019"/>
        <dbReference type="ChEBI" id="CHEBI:61963"/>
        <dbReference type="ChEBI" id="CHEBI:87171"/>
        <dbReference type="ChEBI" id="CHEBI:87172"/>
        <dbReference type="ChEBI" id="CHEBI:456215"/>
        <dbReference type="EC" id="2.8.1.14"/>
    </reaction>
</comment>
<dbReference type="InterPro" id="IPR004506">
    <property type="entry name" value="MnmA-like"/>
</dbReference>
<evidence type="ECO:0000256" key="4">
    <source>
        <dbReference type="ARBA" id="ARBA00022555"/>
    </source>
</evidence>
<keyword evidence="15" id="KW-1185">Reference proteome</keyword>
<dbReference type="GO" id="GO:0005739">
    <property type="term" value="C:mitochondrion"/>
    <property type="evidence" value="ECO:0007669"/>
    <property type="project" value="TreeGrafter"/>
</dbReference>
<dbReference type="NCBIfam" id="NF001138">
    <property type="entry name" value="PRK00143.1"/>
    <property type="match status" value="1"/>
</dbReference>
<keyword evidence="6" id="KW-0819">tRNA processing</keyword>
<dbReference type="Pfam" id="PF03054">
    <property type="entry name" value="tRNA_Me_trans"/>
    <property type="match status" value="1"/>
</dbReference>
<evidence type="ECO:0000256" key="2">
    <source>
        <dbReference type="ARBA" id="ARBA00006191"/>
    </source>
</evidence>
<evidence type="ECO:0000256" key="11">
    <source>
        <dbReference type="ARBA" id="ARBA00049564"/>
    </source>
</evidence>
<keyword evidence="10" id="KW-1015">Disulfide bond</keyword>
<keyword evidence="4" id="KW-0820">tRNA-binding</keyword>
<evidence type="ECO:0000259" key="12">
    <source>
        <dbReference type="Pfam" id="PF20258"/>
    </source>
</evidence>
<dbReference type="Pfam" id="PF20259">
    <property type="entry name" value="tRNA_Me_trans_M"/>
    <property type="match status" value="1"/>
</dbReference>
<evidence type="ECO:0000256" key="5">
    <source>
        <dbReference type="ARBA" id="ARBA00022679"/>
    </source>
</evidence>
<comment type="caution">
    <text evidence="14">The sequence shown here is derived from an EMBL/GenBank/DDBJ whole genome shotgun (WGS) entry which is preliminary data.</text>
</comment>
<evidence type="ECO:0000256" key="6">
    <source>
        <dbReference type="ARBA" id="ARBA00022694"/>
    </source>
</evidence>
<dbReference type="Gene3D" id="2.30.30.280">
    <property type="entry name" value="Adenine nucleotide alpha hydrolases-like domains"/>
    <property type="match status" value="1"/>
</dbReference>
<dbReference type="OrthoDB" id="3685at2759"/>
<comment type="similarity">
    <text evidence="2">Belongs to the MnmA/TRMU family.</text>
</comment>
<evidence type="ECO:0000256" key="7">
    <source>
        <dbReference type="ARBA" id="ARBA00022741"/>
    </source>
</evidence>
<dbReference type="EMBL" id="CAKXYY010000028">
    <property type="protein sequence ID" value="CAH2355568.1"/>
    <property type="molecule type" value="Genomic_DNA"/>
</dbReference>
<dbReference type="InterPro" id="IPR046884">
    <property type="entry name" value="MnmA-like_central"/>
</dbReference>
<protein>
    <recommendedName>
        <fullName evidence="3">tRNA-5-taurinomethyluridine 2-sulfurtransferase</fullName>
        <ecNumber evidence="3">2.8.1.14</ecNumber>
    </recommendedName>
</protein>
<dbReference type="GO" id="GO:0000049">
    <property type="term" value="F:tRNA binding"/>
    <property type="evidence" value="ECO:0007669"/>
    <property type="project" value="UniProtKB-KW"/>
</dbReference>
<evidence type="ECO:0000256" key="8">
    <source>
        <dbReference type="ARBA" id="ARBA00022840"/>
    </source>
</evidence>
<dbReference type="EC" id="2.8.1.14" evidence="3"/>
<dbReference type="SUPFAM" id="SSF52402">
    <property type="entry name" value="Adenine nucleotide alpha hydrolases-like"/>
    <property type="match status" value="1"/>
</dbReference>
<dbReference type="PANTHER" id="PTHR11933">
    <property type="entry name" value="TRNA 5-METHYLAMINOMETHYL-2-THIOURIDYLATE -METHYLTRANSFERASE"/>
    <property type="match status" value="1"/>
</dbReference>
<keyword evidence="5" id="KW-0808">Transferase</keyword>
<sequence>MVMIRIRRAIQQQAKLVRYKGTFNFPKVLNEIDPDVYEQLVPHQDDHIIIAMSSGVDSSVAASIYAKKFPNVRGIYMANWSQSSKCIETDWNDVKRICSQLNIPCDRVNFEKEYWNDVFEPMILDYKRGLTPNPDVGCNKYVKFGKMIEHLTTKLGEKDHNRKWWLVTGHYARVMKHRETGEMQLLRGLYPNKDQSFYLSMLPKDVMSRVLMPIGHMIKPEVREIAKAEKLITADKPDSQGLCFVSQESPKFRTFLDEYIPPNPGNIITEDGKIWGQHKGLWHATIGQRSGISMPQGDPRYKGVWFVSEKRVDTNEIVIVKCGSNDALFRSKLFIRNWEWLTDKLADLQVGNLSIQYRSLQDSANKVKSIILDEQSDVFEIKLIEEARAMAPGQNLVLYDGNRVLGAGIIADTA</sequence>
<keyword evidence="7" id="KW-0547">Nucleotide-binding</keyword>
<evidence type="ECO:0000259" key="13">
    <source>
        <dbReference type="Pfam" id="PF20259"/>
    </source>
</evidence>
<dbReference type="GO" id="GO:0016783">
    <property type="term" value="F:sulfurtransferase activity"/>
    <property type="evidence" value="ECO:0007669"/>
    <property type="project" value="InterPro"/>
</dbReference>
<evidence type="ECO:0000256" key="9">
    <source>
        <dbReference type="ARBA" id="ARBA00022884"/>
    </source>
</evidence>
<dbReference type="CDD" id="cd01998">
    <property type="entry name" value="MnmA_TRMU-like"/>
    <property type="match status" value="1"/>
</dbReference>
<evidence type="ECO:0000313" key="15">
    <source>
        <dbReference type="Proteomes" id="UP000837801"/>
    </source>
</evidence>
<evidence type="ECO:0000256" key="10">
    <source>
        <dbReference type="ARBA" id="ARBA00023157"/>
    </source>
</evidence>